<reference evidence="1" key="1">
    <citation type="submission" date="2021-10" db="EMBL/GenBank/DDBJ databases">
        <title>De novo Genome Assembly of Clathrus columnatus (Basidiomycota, Fungi) Using Illumina and Nanopore Sequence Data.</title>
        <authorList>
            <person name="Ogiso-Tanaka E."/>
            <person name="Itagaki H."/>
            <person name="Hosoya T."/>
            <person name="Hosaka K."/>
        </authorList>
    </citation>
    <scope>NUCLEOTIDE SEQUENCE</scope>
    <source>
        <strain evidence="1">MO-923</strain>
    </source>
</reference>
<dbReference type="EMBL" id="BPWL01000001">
    <property type="protein sequence ID" value="GJJ05995.1"/>
    <property type="molecule type" value="Genomic_DNA"/>
</dbReference>
<dbReference type="AlphaFoldDB" id="A0AAV5A277"/>
<organism evidence="1 2">
    <name type="scientific">Clathrus columnatus</name>
    <dbReference type="NCBI Taxonomy" id="1419009"/>
    <lineage>
        <taxon>Eukaryota</taxon>
        <taxon>Fungi</taxon>
        <taxon>Dikarya</taxon>
        <taxon>Basidiomycota</taxon>
        <taxon>Agaricomycotina</taxon>
        <taxon>Agaricomycetes</taxon>
        <taxon>Phallomycetidae</taxon>
        <taxon>Phallales</taxon>
        <taxon>Clathraceae</taxon>
        <taxon>Clathrus</taxon>
    </lineage>
</organism>
<proteinExistence type="predicted"/>
<protein>
    <submittedName>
        <fullName evidence="1">Uncharacterized protein</fullName>
    </submittedName>
</protein>
<keyword evidence="2" id="KW-1185">Reference proteome</keyword>
<gene>
    <name evidence="1" type="ORF">Clacol_000182</name>
</gene>
<sequence length="137" mass="15313">MSVVHLPPGKYTIKPIAYPLRFLTPHIGTPPLITAPPDLGIDQIWNLHYVDAVKSIFTLRSEDSTFPPLVSLPELPFSRIDCKPLRLVPQMHIVHPPDVEGVAYTAEGPDKKWAVEFDLVGSSPTQKWEFIRAGHKA</sequence>
<comment type="caution">
    <text evidence="1">The sequence shown here is derived from an EMBL/GenBank/DDBJ whole genome shotgun (WGS) entry which is preliminary data.</text>
</comment>
<evidence type="ECO:0000313" key="2">
    <source>
        <dbReference type="Proteomes" id="UP001050691"/>
    </source>
</evidence>
<dbReference type="Proteomes" id="UP001050691">
    <property type="component" value="Unassembled WGS sequence"/>
</dbReference>
<accession>A0AAV5A277</accession>
<evidence type="ECO:0000313" key="1">
    <source>
        <dbReference type="EMBL" id="GJJ05995.1"/>
    </source>
</evidence>
<name>A0AAV5A277_9AGAM</name>